<accession>A0A0E9TJL4</accession>
<evidence type="ECO:0000313" key="1">
    <source>
        <dbReference type="EMBL" id="JAH52918.1"/>
    </source>
</evidence>
<dbReference type="EMBL" id="GBXM01055659">
    <property type="protein sequence ID" value="JAH52918.1"/>
    <property type="molecule type" value="Transcribed_RNA"/>
</dbReference>
<dbReference type="AlphaFoldDB" id="A0A0E9TJL4"/>
<reference evidence="1" key="1">
    <citation type="submission" date="2014-11" db="EMBL/GenBank/DDBJ databases">
        <authorList>
            <person name="Amaro Gonzalez C."/>
        </authorList>
    </citation>
    <scope>NUCLEOTIDE SEQUENCE</scope>
</reference>
<organism evidence="1">
    <name type="scientific">Anguilla anguilla</name>
    <name type="common">European freshwater eel</name>
    <name type="synonym">Muraena anguilla</name>
    <dbReference type="NCBI Taxonomy" id="7936"/>
    <lineage>
        <taxon>Eukaryota</taxon>
        <taxon>Metazoa</taxon>
        <taxon>Chordata</taxon>
        <taxon>Craniata</taxon>
        <taxon>Vertebrata</taxon>
        <taxon>Euteleostomi</taxon>
        <taxon>Actinopterygii</taxon>
        <taxon>Neopterygii</taxon>
        <taxon>Teleostei</taxon>
        <taxon>Anguilliformes</taxon>
        <taxon>Anguillidae</taxon>
        <taxon>Anguilla</taxon>
    </lineage>
</organism>
<name>A0A0E9TJL4_ANGAN</name>
<protein>
    <submittedName>
        <fullName evidence="1">Uncharacterized protein</fullName>
    </submittedName>
</protein>
<reference evidence="1" key="2">
    <citation type="journal article" date="2015" name="Fish Shellfish Immunol.">
        <title>Early steps in the European eel (Anguilla anguilla)-Vibrio vulnificus interaction in the gills: Role of the RtxA13 toxin.</title>
        <authorList>
            <person name="Callol A."/>
            <person name="Pajuelo D."/>
            <person name="Ebbesson L."/>
            <person name="Teles M."/>
            <person name="MacKenzie S."/>
            <person name="Amaro C."/>
        </authorList>
    </citation>
    <scope>NUCLEOTIDE SEQUENCE</scope>
</reference>
<sequence length="36" mass="4203">MKYVVLEQKQKSNQARLSYEIHDVSKSLGTTRYIST</sequence>
<proteinExistence type="predicted"/>